<gene>
    <name evidence="2" type="ORF">MBM_04013</name>
</gene>
<dbReference type="HOGENOM" id="CLU_1603086_0_0_1"/>
<feature type="compositionally biased region" description="Basic and acidic residues" evidence="1">
    <location>
        <begin position="42"/>
        <end position="51"/>
    </location>
</feature>
<evidence type="ECO:0000313" key="3">
    <source>
        <dbReference type="Proteomes" id="UP000006753"/>
    </source>
</evidence>
<proteinExistence type="predicted"/>
<name>K1XXZ5_MARBU</name>
<evidence type="ECO:0000313" key="2">
    <source>
        <dbReference type="EMBL" id="EKD17644.1"/>
    </source>
</evidence>
<dbReference type="InParanoid" id="K1XXZ5"/>
<protein>
    <submittedName>
        <fullName evidence="2">Uncharacterized protein</fullName>
    </submittedName>
</protein>
<dbReference type="EMBL" id="JH921435">
    <property type="protein sequence ID" value="EKD17644.1"/>
    <property type="molecule type" value="Genomic_DNA"/>
</dbReference>
<dbReference type="Proteomes" id="UP000006753">
    <property type="component" value="Unassembled WGS sequence"/>
</dbReference>
<accession>K1XXZ5</accession>
<feature type="region of interest" description="Disordered" evidence="1">
    <location>
        <begin position="1"/>
        <end position="52"/>
    </location>
</feature>
<dbReference type="OrthoDB" id="10355257at2759"/>
<keyword evidence="3" id="KW-1185">Reference proteome</keyword>
<sequence length="166" mass="18007">MTTRSPESTRSRNPNTPPTTTTTMDVDNDAPRSAPPSPKAAADNKNEKDAEMLASMVSAISLDPTSSKAQSSSFGMNADSYPLFKQMLCLMQAIEAEVESGRENKDGSRLAQFKRVMSPLLPAAEVVIDEDRWGLVVSMFIKILEEDLATYEQDIGAGLDVMDEGS</sequence>
<dbReference type="AlphaFoldDB" id="K1XXZ5"/>
<dbReference type="GeneID" id="18759948"/>
<dbReference type="KEGG" id="mbe:MBM_04013"/>
<evidence type="ECO:0000256" key="1">
    <source>
        <dbReference type="SAM" id="MobiDB-lite"/>
    </source>
</evidence>
<organism evidence="2 3">
    <name type="scientific">Marssonina brunnea f. sp. multigermtubi (strain MB_m1)</name>
    <name type="common">Marssonina leaf spot fungus</name>
    <dbReference type="NCBI Taxonomy" id="1072389"/>
    <lineage>
        <taxon>Eukaryota</taxon>
        <taxon>Fungi</taxon>
        <taxon>Dikarya</taxon>
        <taxon>Ascomycota</taxon>
        <taxon>Pezizomycotina</taxon>
        <taxon>Leotiomycetes</taxon>
        <taxon>Helotiales</taxon>
        <taxon>Drepanopezizaceae</taxon>
        <taxon>Drepanopeziza</taxon>
    </lineage>
</organism>
<feature type="compositionally biased region" description="Low complexity" evidence="1">
    <location>
        <begin position="11"/>
        <end position="23"/>
    </location>
</feature>
<reference evidence="2 3" key="1">
    <citation type="journal article" date="2012" name="BMC Genomics">
        <title>Sequencing the genome of Marssonina brunnea reveals fungus-poplar co-evolution.</title>
        <authorList>
            <person name="Zhu S."/>
            <person name="Cao Y.-Z."/>
            <person name="Jiang C."/>
            <person name="Tan B.-Y."/>
            <person name="Wang Z."/>
            <person name="Feng S."/>
            <person name="Zhang L."/>
            <person name="Su X.-H."/>
            <person name="Brejova B."/>
            <person name="Vinar T."/>
            <person name="Xu M."/>
            <person name="Wang M.-X."/>
            <person name="Zhang S.-G."/>
            <person name="Huang M.-R."/>
            <person name="Wu R."/>
            <person name="Zhou Y."/>
        </authorList>
    </citation>
    <scope>NUCLEOTIDE SEQUENCE [LARGE SCALE GENOMIC DNA]</scope>
    <source>
        <strain evidence="2 3">MB_m1</strain>
    </source>
</reference>